<name>A0ABV8UMQ3_9PROT</name>
<dbReference type="Gene3D" id="3.40.50.300">
    <property type="entry name" value="P-loop containing nucleotide triphosphate hydrolases"/>
    <property type="match status" value="2"/>
</dbReference>
<evidence type="ECO:0000313" key="9">
    <source>
        <dbReference type="Proteomes" id="UP001595799"/>
    </source>
</evidence>
<evidence type="ECO:0000313" key="8">
    <source>
        <dbReference type="EMBL" id="MFC4352098.1"/>
    </source>
</evidence>
<dbReference type="SMART" id="SM00490">
    <property type="entry name" value="HELICc"/>
    <property type="match status" value="1"/>
</dbReference>
<keyword evidence="4" id="KW-0067">ATP-binding</keyword>
<evidence type="ECO:0000256" key="3">
    <source>
        <dbReference type="ARBA" id="ARBA00022806"/>
    </source>
</evidence>
<dbReference type="InterPro" id="IPR001650">
    <property type="entry name" value="Helicase_C-like"/>
</dbReference>
<sequence length="840" mass="94684">MSSDRVVAVLGPTNTGKTFFAIERMLGHSSGMIGFPLRLLARENYDRVVRARGERQVALITGEEKIIPETARYFICTVESMPVTKPVDFLAVDEIQLAADPERGHIFTDRLLHARGTQETLLLGSETIRPLLHGLIRNLEIVSRPRFSKLTYAGQKKLSRLPPRSAVVTFSVSEVYALAEMLRRQRGGTAIVLGALSPRTRNAQVEMFESGEVDYLVATDAIGMGLNLGLDHVAFARLSKFDGHRPRRLSAPEVGQIAGRAGRHMNDGTFGTTADQPPMEEELIEAVEEHQFPALNAIYWRNRELDFAHPKALLSSLERRPERRELMRVRPPDDQAALATLMRDESLMDLAQDRQSVELLWEVCQIPDFRKTFSDHHVRLLAQIFRHLRHNDRQLPEDWVAGQINRIARTDGDIDALIARIAHVRTWTFITHRGDWLADAKGWQERTRAIEDQLSDALHARLTNRFVDKRTATLLRRLRSGEDLLASVRNNGEVLVEGEEVGHLEGFRFRLDASVDRDDSQAILTATRKALQRVMPQRLAKLEEDNDGAFQLDEQGQLLWRGTAIARLAPGDSPLSPRIQTFDSEFLDGPSRERIRRRLADWLNRHLRNGLAALYQLEEAPLKGAARGVAFQVAEALGSLPRSAAAEQVQQLDKQDRKALAALNLRIGVQSLFLPALLKPRSQRLRALLWCVFHERAITPAPESGDRLLLDERAGDPAFCQAIGYRSMGRGKRKLAVRVDSLEQVMARARQKTKEGVLSPDQKLRDLLDGDPETLRLVLASHGYQPHQAEGETLFRKQRGRKRKNPSETRAPGRKKASRKPRADPEPHSPFAVLKGMKRG</sequence>
<keyword evidence="9" id="KW-1185">Reference proteome</keyword>
<evidence type="ECO:0000256" key="2">
    <source>
        <dbReference type="ARBA" id="ARBA00022801"/>
    </source>
</evidence>
<dbReference type="PANTHER" id="PTHR12131:SF1">
    <property type="entry name" value="ATP-DEPENDENT RNA HELICASE SUPV3L1, MITOCHONDRIAL-RELATED"/>
    <property type="match status" value="1"/>
</dbReference>
<evidence type="ECO:0000259" key="7">
    <source>
        <dbReference type="PROSITE" id="PS51194"/>
    </source>
</evidence>
<evidence type="ECO:0000259" key="6">
    <source>
        <dbReference type="PROSITE" id="PS51192"/>
    </source>
</evidence>
<dbReference type="InterPro" id="IPR055206">
    <property type="entry name" value="DEXQc_SUV3"/>
</dbReference>
<dbReference type="RefSeq" id="WP_382422448.1">
    <property type="nucleotide sequence ID" value="NZ_JBHSCW010000006.1"/>
</dbReference>
<evidence type="ECO:0000256" key="4">
    <source>
        <dbReference type="ARBA" id="ARBA00022840"/>
    </source>
</evidence>
<accession>A0ABV8UMQ3</accession>
<dbReference type="InterPro" id="IPR014001">
    <property type="entry name" value="Helicase_ATP-bd"/>
</dbReference>
<comment type="caution">
    <text evidence="8">The sequence shown here is derived from an EMBL/GenBank/DDBJ whole genome shotgun (WGS) entry which is preliminary data.</text>
</comment>
<dbReference type="Pfam" id="PF00271">
    <property type="entry name" value="Helicase_C"/>
    <property type="match status" value="1"/>
</dbReference>
<feature type="domain" description="Helicase C-terminal" evidence="7">
    <location>
        <begin position="153"/>
        <end position="306"/>
    </location>
</feature>
<dbReference type="Pfam" id="PF22527">
    <property type="entry name" value="DEXQc_Suv3"/>
    <property type="match status" value="1"/>
</dbReference>
<proteinExistence type="predicted"/>
<dbReference type="EMBL" id="JBHSCW010000006">
    <property type="protein sequence ID" value="MFC4352098.1"/>
    <property type="molecule type" value="Genomic_DNA"/>
</dbReference>
<organism evidence="8 9">
    <name type="scientific">Fodinicurvata halophila</name>
    <dbReference type="NCBI Taxonomy" id="1419723"/>
    <lineage>
        <taxon>Bacteria</taxon>
        <taxon>Pseudomonadati</taxon>
        <taxon>Pseudomonadota</taxon>
        <taxon>Alphaproteobacteria</taxon>
        <taxon>Rhodospirillales</taxon>
        <taxon>Rhodovibrionaceae</taxon>
        <taxon>Fodinicurvata</taxon>
    </lineage>
</organism>
<dbReference type="InterPro" id="IPR027417">
    <property type="entry name" value="P-loop_NTPase"/>
</dbReference>
<evidence type="ECO:0000256" key="5">
    <source>
        <dbReference type="SAM" id="MobiDB-lite"/>
    </source>
</evidence>
<dbReference type="SUPFAM" id="SSF52540">
    <property type="entry name" value="P-loop containing nucleoside triphosphate hydrolases"/>
    <property type="match status" value="2"/>
</dbReference>
<dbReference type="PROSITE" id="PS51192">
    <property type="entry name" value="HELICASE_ATP_BIND_1"/>
    <property type="match status" value="1"/>
</dbReference>
<keyword evidence="3 8" id="KW-0347">Helicase</keyword>
<evidence type="ECO:0000256" key="1">
    <source>
        <dbReference type="ARBA" id="ARBA00022741"/>
    </source>
</evidence>
<dbReference type="Proteomes" id="UP001595799">
    <property type="component" value="Unassembled WGS sequence"/>
</dbReference>
<keyword evidence="1" id="KW-0547">Nucleotide-binding</keyword>
<feature type="domain" description="Helicase ATP-binding" evidence="6">
    <location>
        <begin position="1"/>
        <end position="146"/>
    </location>
</feature>
<dbReference type="PROSITE" id="PS51194">
    <property type="entry name" value="HELICASE_CTER"/>
    <property type="match status" value="1"/>
</dbReference>
<dbReference type="PANTHER" id="PTHR12131">
    <property type="entry name" value="ATP-DEPENDENT RNA AND DNA HELICASE"/>
    <property type="match status" value="1"/>
</dbReference>
<reference evidence="9" key="1">
    <citation type="journal article" date="2019" name="Int. J. Syst. Evol. Microbiol.">
        <title>The Global Catalogue of Microorganisms (GCM) 10K type strain sequencing project: providing services to taxonomists for standard genome sequencing and annotation.</title>
        <authorList>
            <consortium name="The Broad Institute Genomics Platform"/>
            <consortium name="The Broad Institute Genome Sequencing Center for Infectious Disease"/>
            <person name="Wu L."/>
            <person name="Ma J."/>
        </authorList>
    </citation>
    <scope>NUCLEOTIDE SEQUENCE [LARGE SCALE GENOMIC DNA]</scope>
    <source>
        <strain evidence="9">CECT 8472</strain>
    </source>
</reference>
<gene>
    <name evidence="8" type="ORF">ACFOW6_11145</name>
</gene>
<dbReference type="InterPro" id="IPR050699">
    <property type="entry name" value="RNA-DNA_Helicase"/>
</dbReference>
<feature type="region of interest" description="Disordered" evidence="5">
    <location>
        <begin position="781"/>
        <end position="840"/>
    </location>
</feature>
<dbReference type="GO" id="GO:0004386">
    <property type="term" value="F:helicase activity"/>
    <property type="evidence" value="ECO:0007669"/>
    <property type="project" value="UniProtKB-KW"/>
</dbReference>
<keyword evidence="2" id="KW-0378">Hydrolase</keyword>
<protein>
    <submittedName>
        <fullName evidence="8">Helicase-related protein</fullName>
    </submittedName>
</protein>